<sequence>MQIKQLCSQLPSTTSSNTLGINSRSSQVYYNSSTQSIPTNYDLSGSPTSSPVNMECDSPANSARRSMPLLNGNQKLSNTFPFGVRQSMPDFKATLTQTNMQCRVNSETSLAYQEVNDSLQEYNAN</sequence>
<dbReference type="WBParaSite" id="PSAMB.scaffold739size42317.g8323.t1">
    <property type="protein sequence ID" value="PSAMB.scaffold739size42317.g8323.t1"/>
    <property type="gene ID" value="PSAMB.scaffold739size42317.g8323"/>
</dbReference>
<evidence type="ECO:0000313" key="2">
    <source>
        <dbReference type="Proteomes" id="UP000887566"/>
    </source>
</evidence>
<name>A0A914X9J7_9BILA</name>
<organism evidence="2 3">
    <name type="scientific">Plectus sambesii</name>
    <dbReference type="NCBI Taxonomy" id="2011161"/>
    <lineage>
        <taxon>Eukaryota</taxon>
        <taxon>Metazoa</taxon>
        <taxon>Ecdysozoa</taxon>
        <taxon>Nematoda</taxon>
        <taxon>Chromadorea</taxon>
        <taxon>Plectida</taxon>
        <taxon>Plectina</taxon>
        <taxon>Plectoidea</taxon>
        <taxon>Plectidae</taxon>
        <taxon>Plectus</taxon>
    </lineage>
</organism>
<feature type="region of interest" description="Disordered" evidence="1">
    <location>
        <begin position="34"/>
        <end position="72"/>
    </location>
</feature>
<keyword evidence="2" id="KW-1185">Reference proteome</keyword>
<accession>A0A914X9J7</accession>
<feature type="compositionally biased region" description="Polar residues" evidence="1">
    <location>
        <begin position="34"/>
        <end position="52"/>
    </location>
</feature>
<dbReference type="Proteomes" id="UP000887566">
    <property type="component" value="Unplaced"/>
</dbReference>
<dbReference type="AlphaFoldDB" id="A0A914X9J7"/>
<reference evidence="3" key="1">
    <citation type="submission" date="2022-11" db="UniProtKB">
        <authorList>
            <consortium name="WormBaseParasite"/>
        </authorList>
    </citation>
    <scope>IDENTIFICATION</scope>
</reference>
<evidence type="ECO:0000313" key="3">
    <source>
        <dbReference type="WBParaSite" id="PSAMB.scaffold739size42317.g8323.t1"/>
    </source>
</evidence>
<evidence type="ECO:0000256" key="1">
    <source>
        <dbReference type="SAM" id="MobiDB-lite"/>
    </source>
</evidence>
<protein>
    <submittedName>
        <fullName evidence="3">Uncharacterized protein</fullName>
    </submittedName>
</protein>
<proteinExistence type="predicted"/>